<comment type="similarity">
    <text evidence="3">In the N-terminal section; belongs to the NADH:flavin oxidoreductase/NADH oxidase family.</text>
</comment>
<dbReference type="Gene3D" id="3.20.20.70">
    <property type="entry name" value="Aldolase class I"/>
    <property type="match status" value="1"/>
</dbReference>
<keyword evidence="15" id="KW-1185">Reference proteome</keyword>
<dbReference type="RefSeq" id="WP_154238676.1">
    <property type="nucleotide sequence ID" value="NZ_CALJPI010000030.1"/>
</dbReference>
<dbReference type="GO" id="GO:0010181">
    <property type="term" value="F:FMN binding"/>
    <property type="evidence" value="ECO:0007669"/>
    <property type="project" value="InterPro"/>
</dbReference>
<evidence type="ECO:0000256" key="5">
    <source>
        <dbReference type="ARBA" id="ARBA00022643"/>
    </source>
</evidence>
<feature type="domain" description="FAD/NAD(P)-binding" evidence="11">
    <location>
        <begin position="385"/>
        <end position="607"/>
    </location>
</feature>
<dbReference type="Proteomes" id="UP000433575">
    <property type="component" value="Unassembled WGS sequence"/>
</dbReference>
<feature type="domain" description="NADH:flavin oxidoreductase/NADH oxidase N-terminal" evidence="10">
    <location>
        <begin position="8"/>
        <end position="338"/>
    </location>
</feature>
<dbReference type="PANTHER" id="PTHR42917">
    <property type="entry name" value="2,4-DIENOYL-COA REDUCTASE"/>
    <property type="match status" value="1"/>
</dbReference>
<protein>
    <submittedName>
        <fullName evidence="12">NAD(P)-binding protein</fullName>
    </submittedName>
</protein>
<dbReference type="Proteomes" id="UP000480929">
    <property type="component" value="Unassembled WGS sequence"/>
</dbReference>
<dbReference type="InterPro" id="IPR036188">
    <property type="entry name" value="FAD/NAD-bd_sf"/>
</dbReference>
<evidence type="ECO:0000256" key="9">
    <source>
        <dbReference type="ARBA" id="ARBA00023014"/>
    </source>
</evidence>
<evidence type="ECO:0000256" key="3">
    <source>
        <dbReference type="ARBA" id="ARBA00011048"/>
    </source>
</evidence>
<organism evidence="12 14">
    <name type="scientific">Holdemania massiliensis</name>
    <dbReference type="NCBI Taxonomy" id="1468449"/>
    <lineage>
        <taxon>Bacteria</taxon>
        <taxon>Bacillati</taxon>
        <taxon>Bacillota</taxon>
        <taxon>Erysipelotrichia</taxon>
        <taxon>Erysipelotrichales</taxon>
        <taxon>Erysipelotrichaceae</taxon>
        <taxon>Holdemania</taxon>
    </lineage>
</organism>
<evidence type="ECO:0000313" key="14">
    <source>
        <dbReference type="Proteomes" id="UP000433575"/>
    </source>
</evidence>
<dbReference type="PRINTS" id="PR00368">
    <property type="entry name" value="FADPNR"/>
</dbReference>
<evidence type="ECO:0000256" key="1">
    <source>
        <dbReference type="ARBA" id="ARBA00001917"/>
    </source>
</evidence>
<dbReference type="InterPro" id="IPR051793">
    <property type="entry name" value="NADH:flavin_oxidoreductase"/>
</dbReference>
<dbReference type="GO" id="GO:0016491">
    <property type="term" value="F:oxidoreductase activity"/>
    <property type="evidence" value="ECO:0007669"/>
    <property type="project" value="UniProtKB-KW"/>
</dbReference>
<dbReference type="GO" id="GO:0051536">
    <property type="term" value="F:iron-sulfur cluster binding"/>
    <property type="evidence" value="ECO:0007669"/>
    <property type="project" value="UniProtKB-KW"/>
</dbReference>
<evidence type="ECO:0000259" key="10">
    <source>
        <dbReference type="Pfam" id="PF00724"/>
    </source>
</evidence>
<dbReference type="SUPFAM" id="SSF51905">
    <property type="entry name" value="FAD/NAD(P)-binding domain"/>
    <property type="match status" value="1"/>
</dbReference>
<name>A0A6N7S6Y5_9FIRM</name>
<evidence type="ECO:0000256" key="7">
    <source>
        <dbReference type="ARBA" id="ARBA00023002"/>
    </source>
</evidence>
<keyword evidence="5" id="KW-0288">FMN</keyword>
<keyword evidence="9" id="KW-0411">Iron-sulfur</keyword>
<comment type="cofactor">
    <cofactor evidence="1">
        <name>FMN</name>
        <dbReference type="ChEBI" id="CHEBI:58210"/>
    </cofactor>
</comment>
<dbReference type="Pfam" id="PF00724">
    <property type="entry name" value="Oxidored_FMN"/>
    <property type="match status" value="1"/>
</dbReference>
<comment type="caution">
    <text evidence="12">The sequence shown here is derived from an EMBL/GenBank/DDBJ whole genome shotgun (WGS) entry which is preliminary data.</text>
</comment>
<evidence type="ECO:0000313" key="13">
    <source>
        <dbReference type="EMBL" id="MSC33063.1"/>
    </source>
</evidence>
<comment type="cofactor">
    <cofactor evidence="2">
        <name>[4Fe-4S] cluster</name>
        <dbReference type="ChEBI" id="CHEBI:49883"/>
    </cofactor>
</comment>
<dbReference type="InterPro" id="IPR001155">
    <property type="entry name" value="OxRdtase_FMN_N"/>
</dbReference>
<keyword evidence="6" id="KW-0479">Metal-binding</keyword>
<evidence type="ECO:0000256" key="2">
    <source>
        <dbReference type="ARBA" id="ARBA00001966"/>
    </source>
</evidence>
<dbReference type="Pfam" id="PF07992">
    <property type="entry name" value="Pyr_redox_2"/>
    <property type="match status" value="1"/>
</dbReference>
<evidence type="ECO:0000313" key="15">
    <source>
        <dbReference type="Proteomes" id="UP000480929"/>
    </source>
</evidence>
<keyword evidence="4" id="KW-0285">Flavoprotein</keyword>
<evidence type="ECO:0000256" key="4">
    <source>
        <dbReference type="ARBA" id="ARBA00022630"/>
    </source>
</evidence>
<dbReference type="Gene3D" id="3.40.50.720">
    <property type="entry name" value="NAD(P)-binding Rossmann-like Domain"/>
    <property type="match status" value="1"/>
</dbReference>
<dbReference type="AlphaFoldDB" id="A0A6N7S6Y5"/>
<dbReference type="EMBL" id="WKPJ01000010">
    <property type="protein sequence ID" value="MSA89385.1"/>
    <property type="molecule type" value="Genomic_DNA"/>
</dbReference>
<evidence type="ECO:0000259" key="11">
    <source>
        <dbReference type="Pfam" id="PF07992"/>
    </source>
</evidence>
<sequence>MNNIAYPSLFSPLQLANAMLKNRIISSPAGVPRAATPSSTHYGEISAYDRSLGGAGLVINPIYGCGLDPDPFSKYGADSTREILSVMKQSGALAGFSLSGYAMKTEADGTTVTLYPSEDPGCFPMTGRAGTIEEFHEFTQRQAQLARQVQAFGFDLIMLHISDSSTASMMLSGWNQRQDQYGGSIENRCRWVTEFTQAIRQAVGPDFPILARIPRTLGPIPQSHSEADSQFMARAIEKNVDGFIIYNGMDTYGVTIENYETNVHQQTTIFEPMDYNLDFAEQLKKAVKKPVFLNCGITDDPKIPDQWIAEGKIDGIAMARQLFADPFWPKKAEEGRSEDIVPCLRCNYCYHISTVHNNVQCSVNPRFRRENRVPLRLEKTDHPKRVVVIGGGPAGLKAALVAEEKGHVVTLIEKAERLGGTINVADHGGYKQELKNYRDYLVRQVKKSTIQVLLNTQATPTLVQNLAPEGLILAVGAKPWLPAIPGIENAEPVVNAYSHFDTIQGNVIIIGGGAIGTEFGLELAENGREVTVIEMGDTLSANENWLYRIAQRQHIEHCDQFHAKLKTSVIEVLKEGVVTQDEKGEKTIMNADHIFIAAGMSALKEEAFQFYGITPNTVMIGDCRKPGHVLDCTNDAYFAAANI</sequence>
<dbReference type="InterPro" id="IPR023753">
    <property type="entry name" value="FAD/NAD-binding_dom"/>
</dbReference>
<evidence type="ECO:0000256" key="8">
    <source>
        <dbReference type="ARBA" id="ARBA00023004"/>
    </source>
</evidence>
<keyword evidence="7" id="KW-0560">Oxidoreductase</keyword>
<accession>A0A6N7S6Y5</accession>
<dbReference type="Gene3D" id="3.50.50.60">
    <property type="entry name" value="FAD/NAD(P)-binding domain"/>
    <property type="match status" value="1"/>
</dbReference>
<evidence type="ECO:0000256" key="6">
    <source>
        <dbReference type="ARBA" id="ARBA00022723"/>
    </source>
</evidence>
<keyword evidence="8" id="KW-0408">Iron</keyword>
<gene>
    <name evidence="13" type="ORF">GKD88_08005</name>
    <name evidence="12" type="ORF">GKE08_08600</name>
</gene>
<dbReference type="PANTHER" id="PTHR42917:SF2">
    <property type="entry name" value="2,4-DIENOYL-COA REDUCTASE [(2E)-ENOYL-COA-PRODUCING]"/>
    <property type="match status" value="1"/>
</dbReference>
<dbReference type="OrthoDB" id="1637402at2"/>
<reference evidence="14 15" key="1">
    <citation type="journal article" date="2019" name="Nat. Med.">
        <title>A library of human gut bacterial isolates paired with longitudinal multiomics data enables mechanistic microbiome research.</title>
        <authorList>
            <person name="Poyet M."/>
            <person name="Groussin M."/>
            <person name="Gibbons S.M."/>
            <person name="Avila-Pacheco J."/>
            <person name="Jiang X."/>
            <person name="Kearney S.M."/>
            <person name="Perrotta A.R."/>
            <person name="Berdy B."/>
            <person name="Zhao S."/>
            <person name="Lieberman T.D."/>
            <person name="Swanson P.K."/>
            <person name="Smith M."/>
            <person name="Roesemann S."/>
            <person name="Alexander J.E."/>
            <person name="Rich S.A."/>
            <person name="Livny J."/>
            <person name="Vlamakis H."/>
            <person name="Clish C."/>
            <person name="Bullock K."/>
            <person name="Deik A."/>
            <person name="Scott J."/>
            <person name="Pierce K.A."/>
            <person name="Xavier R.J."/>
            <person name="Alm E.J."/>
        </authorList>
    </citation>
    <scope>NUCLEOTIDE SEQUENCE [LARGE SCALE GENOMIC DNA]</scope>
    <source>
        <strain evidence="12 14">BIOML-A4</strain>
        <strain evidence="13 15">BIOML-A5</strain>
    </source>
</reference>
<dbReference type="SUPFAM" id="SSF51395">
    <property type="entry name" value="FMN-linked oxidoreductases"/>
    <property type="match status" value="1"/>
</dbReference>
<dbReference type="EMBL" id="WKPI01000011">
    <property type="protein sequence ID" value="MSC33063.1"/>
    <property type="molecule type" value="Genomic_DNA"/>
</dbReference>
<dbReference type="GO" id="GO:0046872">
    <property type="term" value="F:metal ion binding"/>
    <property type="evidence" value="ECO:0007669"/>
    <property type="project" value="UniProtKB-KW"/>
</dbReference>
<dbReference type="InterPro" id="IPR013785">
    <property type="entry name" value="Aldolase_TIM"/>
</dbReference>
<evidence type="ECO:0000313" key="12">
    <source>
        <dbReference type="EMBL" id="MSA89385.1"/>
    </source>
</evidence>
<proteinExistence type="inferred from homology"/>